<dbReference type="InterPro" id="IPR013324">
    <property type="entry name" value="RNA_pol_sigma_r3/r4-like"/>
</dbReference>
<feature type="domain" description="RNA polymerase sigma-70 region 2" evidence="5">
    <location>
        <begin position="18"/>
        <end position="82"/>
    </location>
</feature>
<dbReference type="PANTHER" id="PTHR43133:SF51">
    <property type="entry name" value="RNA POLYMERASE SIGMA FACTOR"/>
    <property type="match status" value="1"/>
</dbReference>
<reference evidence="7 8" key="1">
    <citation type="submission" date="2016-10" db="EMBL/GenBank/DDBJ databases">
        <title>Paenibacillus species isolates.</title>
        <authorList>
            <person name="Beno S.M."/>
        </authorList>
    </citation>
    <scope>NUCLEOTIDE SEQUENCE [LARGE SCALE GENOMIC DNA]</scope>
    <source>
        <strain evidence="7 8">FSL H7-0744</strain>
    </source>
</reference>
<dbReference type="EMBL" id="MPTB01000047">
    <property type="protein sequence ID" value="OMD41269.1"/>
    <property type="molecule type" value="Genomic_DNA"/>
</dbReference>
<dbReference type="Proteomes" id="UP000187412">
    <property type="component" value="Unassembled WGS sequence"/>
</dbReference>
<dbReference type="InterPro" id="IPR013249">
    <property type="entry name" value="RNA_pol_sigma70_r4_t2"/>
</dbReference>
<dbReference type="Pfam" id="PF08281">
    <property type="entry name" value="Sigma70_r4_2"/>
    <property type="match status" value="1"/>
</dbReference>
<protein>
    <submittedName>
        <fullName evidence="7">RNA polymerase</fullName>
    </submittedName>
</protein>
<dbReference type="InterPro" id="IPR039425">
    <property type="entry name" value="RNA_pol_sigma-70-like"/>
</dbReference>
<sequence length="185" mass="21627">MDIIERIITRDESALRLLMELYGDMLLRTACLLLKDQQSAEEAVQDTFIQAYAKMVQLQDPQRLKAWLVSIVVNRCRMKQRTWSWRSIFPAAESGQWMEESGASAGAEEHFMVEWHHVRLVEAVRSLDYIYRESLTLYYFHEMSIREISAELNTAENTVKSRLARGRILLKQTLEKEGISYEYGS</sequence>
<evidence type="ECO:0000256" key="1">
    <source>
        <dbReference type="ARBA" id="ARBA00010641"/>
    </source>
</evidence>
<dbReference type="Gene3D" id="1.10.10.10">
    <property type="entry name" value="Winged helix-like DNA-binding domain superfamily/Winged helix DNA-binding domain"/>
    <property type="match status" value="1"/>
</dbReference>
<gene>
    <name evidence="7" type="ORF">BSK56_27820</name>
</gene>
<accession>A0ABX3GZF5</accession>
<dbReference type="InterPro" id="IPR036388">
    <property type="entry name" value="WH-like_DNA-bd_sf"/>
</dbReference>
<dbReference type="CDD" id="cd06171">
    <property type="entry name" value="Sigma70_r4"/>
    <property type="match status" value="1"/>
</dbReference>
<organism evidence="7 8">
    <name type="scientific">Paenibacillus borealis</name>
    <dbReference type="NCBI Taxonomy" id="160799"/>
    <lineage>
        <taxon>Bacteria</taxon>
        <taxon>Bacillati</taxon>
        <taxon>Bacillota</taxon>
        <taxon>Bacilli</taxon>
        <taxon>Bacillales</taxon>
        <taxon>Paenibacillaceae</taxon>
        <taxon>Paenibacillus</taxon>
    </lineage>
</organism>
<dbReference type="InterPro" id="IPR007627">
    <property type="entry name" value="RNA_pol_sigma70_r2"/>
</dbReference>
<dbReference type="InterPro" id="IPR013325">
    <property type="entry name" value="RNA_pol_sigma_r2"/>
</dbReference>
<evidence type="ECO:0000313" key="8">
    <source>
        <dbReference type="Proteomes" id="UP000187412"/>
    </source>
</evidence>
<dbReference type="InterPro" id="IPR014284">
    <property type="entry name" value="RNA_pol_sigma-70_dom"/>
</dbReference>
<dbReference type="SUPFAM" id="SSF88659">
    <property type="entry name" value="Sigma3 and sigma4 domains of RNA polymerase sigma factors"/>
    <property type="match status" value="1"/>
</dbReference>
<dbReference type="NCBIfam" id="TIGR02937">
    <property type="entry name" value="sigma70-ECF"/>
    <property type="match status" value="1"/>
</dbReference>
<keyword evidence="8" id="KW-1185">Reference proteome</keyword>
<evidence type="ECO:0000259" key="5">
    <source>
        <dbReference type="Pfam" id="PF04542"/>
    </source>
</evidence>
<keyword evidence="4" id="KW-0804">Transcription</keyword>
<evidence type="ECO:0000256" key="2">
    <source>
        <dbReference type="ARBA" id="ARBA00023015"/>
    </source>
</evidence>
<name>A0ABX3GZF5_PAEBO</name>
<keyword evidence="3" id="KW-0731">Sigma factor</keyword>
<dbReference type="SUPFAM" id="SSF88946">
    <property type="entry name" value="Sigma2 domain of RNA polymerase sigma factors"/>
    <property type="match status" value="1"/>
</dbReference>
<evidence type="ECO:0000313" key="7">
    <source>
        <dbReference type="EMBL" id="OMD41269.1"/>
    </source>
</evidence>
<dbReference type="PANTHER" id="PTHR43133">
    <property type="entry name" value="RNA POLYMERASE ECF-TYPE SIGMA FACTO"/>
    <property type="match status" value="1"/>
</dbReference>
<evidence type="ECO:0000256" key="3">
    <source>
        <dbReference type="ARBA" id="ARBA00023082"/>
    </source>
</evidence>
<keyword evidence="2" id="KW-0805">Transcription regulation</keyword>
<dbReference type="Gene3D" id="1.10.1740.10">
    <property type="match status" value="1"/>
</dbReference>
<evidence type="ECO:0000256" key="4">
    <source>
        <dbReference type="ARBA" id="ARBA00023163"/>
    </source>
</evidence>
<evidence type="ECO:0000259" key="6">
    <source>
        <dbReference type="Pfam" id="PF08281"/>
    </source>
</evidence>
<comment type="similarity">
    <text evidence="1">Belongs to the sigma-70 factor family. ECF subfamily.</text>
</comment>
<feature type="domain" description="RNA polymerase sigma factor 70 region 4 type 2" evidence="6">
    <location>
        <begin position="118"/>
        <end position="167"/>
    </location>
</feature>
<dbReference type="Pfam" id="PF04542">
    <property type="entry name" value="Sigma70_r2"/>
    <property type="match status" value="1"/>
</dbReference>
<proteinExistence type="inferred from homology"/>
<comment type="caution">
    <text evidence="7">The sequence shown here is derived from an EMBL/GenBank/DDBJ whole genome shotgun (WGS) entry which is preliminary data.</text>
</comment>